<dbReference type="OrthoDB" id="5564507at2759"/>
<feature type="compositionally biased region" description="Low complexity" evidence="1">
    <location>
        <begin position="14"/>
        <end position="23"/>
    </location>
</feature>
<dbReference type="EMBL" id="JANBTW010000063">
    <property type="protein sequence ID" value="KAJ2673821.1"/>
    <property type="molecule type" value="Genomic_DNA"/>
</dbReference>
<gene>
    <name evidence="3" type="ORF">GGI25_004568</name>
</gene>
<evidence type="ECO:0000313" key="3">
    <source>
        <dbReference type="EMBL" id="KAJ2673821.1"/>
    </source>
</evidence>
<dbReference type="Pfam" id="PF18028">
    <property type="entry name" value="Zmiz1_N"/>
    <property type="match status" value="1"/>
</dbReference>
<feature type="region of interest" description="Disordered" evidence="1">
    <location>
        <begin position="430"/>
        <end position="528"/>
    </location>
</feature>
<feature type="region of interest" description="Disordered" evidence="1">
    <location>
        <begin position="71"/>
        <end position="91"/>
    </location>
</feature>
<feature type="region of interest" description="Disordered" evidence="1">
    <location>
        <begin position="1"/>
        <end position="31"/>
    </location>
</feature>
<proteinExistence type="predicted"/>
<name>A0A9W8G3Y8_9FUNG</name>
<sequence length="528" mass="59430">METSQTTTNTPALSSDFSSSSPSEEPHASSQPLIEFQLHSVGSASTQQSIDITVVSLARYTFADPARAANGPMLLEPSVDTRSPRHSEPTDNDIAEFTEERCDRELAHIARRLLLPDSYIAACYELLTFMDLQPVFTNEVQRNVFKCLKICARLSKLPGYNIHVMWQVVRQAHRRAAEFTEERAQTIGVWFAKLTNRIRLMTMTPAADGSAPPRLPERPPRELVDTRARERLLPLPELNIAALSDARFDKTTGSSSSSYYLANPISAQQAVEQGVVQPIERVPAVEVVRVDPVQSTREAELVVIEHQLRELERIPASQMGPMLRAALNLLVEMRFRLQLGLPRNPVASEPRAIEPPGVAPPTTNATDDFSREAFGEDANDETRVIDYVLNQISTSRRRRQEHRRLVTVDINGAPLYMLPHFANQHYPWPAAGSISHRSERRRRRGDQPDGSDNNSESSEEDENGEDSAGERRIVVTRRLTREPGGGAAANGTEEQMERRPVPLQRGEGEQQQVYHAMSRRRRRRIYQL</sequence>
<dbReference type="Proteomes" id="UP001151518">
    <property type="component" value="Unassembled WGS sequence"/>
</dbReference>
<evidence type="ECO:0000256" key="1">
    <source>
        <dbReference type="SAM" id="MobiDB-lite"/>
    </source>
</evidence>
<organism evidence="3 4">
    <name type="scientific">Coemansia spiralis</name>
    <dbReference type="NCBI Taxonomy" id="417178"/>
    <lineage>
        <taxon>Eukaryota</taxon>
        <taxon>Fungi</taxon>
        <taxon>Fungi incertae sedis</taxon>
        <taxon>Zoopagomycota</taxon>
        <taxon>Kickxellomycotina</taxon>
        <taxon>Kickxellomycetes</taxon>
        <taxon>Kickxellales</taxon>
        <taxon>Kickxellaceae</taxon>
        <taxon>Coemansia</taxon>
    </lineage>
</organism>
<feature type="compositionally biased region" description="Acidic residues" evidence="1">
    <location>
        <begin position="457"/>
        <end position="467"/>
    </location>
</feature>
<feature type="compositionally biased region" description="Basic residues" evidence="1">
    <location>
        <begin position="517"/>
        <end position="528"/>
    </location>
</feature>
<reference evidence="3" key="1">
    <citation type="submission" date="2022-07" db="EMBL/GenBank/DDBJ databases">
        <title>Phylogenomic reconstructions and comparative analyses of Kickxellomycotina fungi.</title>
        <authorList>
            <person name="Reynolds N.K."/>
            <person name="Stajich J.E."/>
            <person name="Barry K."/>
            <person name="Grigoriev I.V."/>
            <person name="Crous P."/>
            <person name="Smith M.E."/>
        </authorList>
    </citation>
    <scope>NUCLEOTIDE SEQUENCE</scope>
    <source>
        <strain evidence="3">NRRL 3115</strain>
    </source>
</reference>
<dbReference type="AlphaFoldDB" id="A0A9W8G3Y8"/>
<comment type="caution">
    <text evidence="3">The sequence shown here is derived from an EMBL/GenBank/DDBJ whole genome shotgun (WGS) entry which is preliminary data.</text>
</comment>
<dbReference type="InterPro" id="IPR040797">
    <property type="entry name" value="ZMIZ1_N"/>
</dbReference>
<feature type="domain" description="ZMIZ1 N-terminal" evidence="2">
    <location>
        <begin position="106"/>
        <end position="195"/>
    </location>
</feature>
<feature type="compositionally biased region" description="Polar residues" evidence="1">
    <location>
        <begin position="1"/>
        <end position="13"/>
    </location>
</feature>
<accession>A0A9W8G3Y8</accession>
<protein>
    <recommendedName>
        <fullName evidence="2">ZMIZ1 N-terminal domain-containing protein</fullName>
    </recommendedName>
</protein>
<evidence type="ECO:0000259" key="2">
    <source>
        <dbReference type="Pfam" id="PF18028"/>
    </source>
</evidence>
<evidence type="ECO:0000313" key="4">
    <source>
        <dbReference type="Proteomes" id="UP001151518"/>
    </source>
</evidence>